<dbReference type="Gene3D" id="3.40.50.1820">
    <property type="entry name" value="alpha/beta hydrolase"/>
    <property type="match status" value="1"/>
</dbReference>
<keyword evidence="1" id="KW-0732">Signal</keyword>
<proteinExistence type="predicted"/>
<evidence type="ECO:0008006" key="4">
    <source>
        <dbReference type="Google" id="ProtNLM"/>
    </source>
</evidence>
<accession>A0A1J4Q6B5</accession>
<evidence type="ECO:0000313" key="3">
    <source>
        <dbReference type="Proteomes" id="UP000034838"/>
    </source>
</evidence>
<protein>
    <recommendedName>
        <fullName evidence="4">Esterase</fullName>
    </recommendedName>
</protein>
<feature type="signal peptide" evidence="1">
    <location>
        <begin position="1"/>
        <end position="28"/>
    </location>
</feature>
<dbReference type="AlphaFoldDB" id="A0A1J4Q6B5"/>
<dbReference type="InterPro" id="IPR029058">
    <property type="entry name" value="AB_hydrolase_fold"/>
</dbReference>
<comment type="caution">
    <text evidence="2">The sequence shown here is derived from an EMBL/GenBank/DDBJ whole genome shotgun (WGS) entry which is preliminary data.</text>
</comment>
<evidence type="ECO:0000256" key="1">
    <source>
        <dbReference type="SAM" id="SignalP"/>
    </source>
</evidence>
<organism evidence="2 3">
    <name type="scientific">Streptomyces malaysiense</name>
    <dbReference type="NCBI Taxonomy" id="1428626"/>
    <lineage>
        <taxon>Bacteria</taxon>
        <taxon>Bacillati</taxon>
        <taxon>Actinomycetota</taxon>
        <taxon>Actinomycetes</taxon>
        <taxon>Kitasatosporales</taxon>
        <taxon>Streptomycetaceae</taxon>
        <taxon>Streptomyces</taxon>
    </lineage>
</organism>
<feature type="chain" id="PRO_5038835852" description="Esterase" evidence="1">
    <location>
        <begin position="29"/>
        <end position="109"/>
    </location>
</feature>
<sequence>MPVRHGRPRVRGVVAAAAGMVVAALVCAAPQVSAAAGEGAPPVPADRFGLTQVAPATGTATNFVIPVATNEVAGEHHIRVLLPGGCQDHSDQRYPVFYLLHGARSGRPL</sequence>
<keyword evidence="3" id="KW-1185">Reference proteome</keyword>
<dbReference type="EMBL" id="LBDA02000017">
    <property type="protein sequence ID" value="OIK27902.1"/>
    <property type="molecule type" value="Genomic_DNA"/>
</dbReference>
<dbReference type="Proteomes" id="UP000034838">
    <property type="component" value="Unassembled WGS sequence"/>
</dbReference>
<reference evidence="2" key="1">
    <citation type="submission" date="2016-10" db="EMBL/GenBank/DDBJ databases">
        <title>Genome sequence of Streptomyces malaysiense MUSC 136.</title>
        <authorList>
            <person name="Lee L.-H."/>
            <person name="Ser H.-L."/>
        </authorList>
    </citation>
    <scope>NUCLEOTIDE SEQUENCE [LARGE SCALE GENOMIC DNA]</scope>
    <source>
        <strain evidence="2">MUSC 136</strain>
    </source>
</reference>
<gene>
    <name evidence="2" type="ORF">VT52_008940</name>
</gene>
<evidence type="ECO:0000313" key="2">
    <source>
        <dbReference type="EMBL" id="OIK27902.1"/>
    </source>
</evidence>
<name>A0A1J4Q6B5_9ACTN</name>